<feature type="repeat" description="ANK" evidence="3">
    <location>
        <begin position="131"/>
        <end position="163"/>
    </location>
</feature>
<accession>A0ABD2WPP2</accession>
<keyword evidence="2 3" id="KW-0040">ANK repeat</keyword>
<proteinExistence type="predicted"/>
<dbReference type="SUPFAM" id="SSF48403">
    <property type="entry name" value="Ankyrin repeat"/>
    <property type="match status" value="1"/>
</dbReference>
<organism evidence="4 5">
    <name type="scientific">Trichogramma kaykai</name>
    <dbReference type="NCBI Taxonomy" id="54128"/>
    <lineage>
        <taxon>Eukaryota</taxon>
        <taxon>Metazoa</taxon>
        <taxon>Ecdysozoa</taxon>
        <taxon>Arthropoda</taxon>
        <taxon>Hexapoda</taxon>
        <taxon>Insecta</taxon>
        <taxon>Pterygota</taxon>
        <taxon>Neoptera</taxon>
        <taxon>Endopterygota</taxon>
        <taxon>Hymenoptera</taxon>
        <taxon>Apocrita</taxon>
        <taxon>Proctotrupomorpha</taxon>
        <taxon>Chalcidoidea</taxon>
        <taxon>Trichogrammatidae</taxon>
        <taxon>Trichogramma</taxon>
    </lineage>
</organism>
<evidence type="ECO:0000256" key="2">
    <source>
        <dbReference type="ARBA" id="ARBA00023043"/>
    </source>
</evidence>
<evidence type="ECO:0000256" key="3">
    <source>
        <dbReference type="PROSITE-ProRule" id="PRU00023"/>
    </source>
</evidence>
<keyword evidence="5" id="KW-1185">Reference proteome</keyword>
<dbReference type="PROSITE" id="PS50088">
    <property type="entry name" value="ANK_REPEAT"/>
    <property type="match status" value="5"/>
</dbReference>
<dbReference type="InterPro" id="IPR036770">
    <property type="entry name" value="Ankyrin_rpt-contain_sf"/>
</dbReference>
<dbReference type="Proteomes" id="UP001627154">
    <property type="component" value="Unassembled WGS sequence"/>
</dbReference>
<evidence type="ECO:0000313" key="5">
    <source>
        <dbReference type="Proteomes" id="UP001627154"/>
    </source>
</evidence>
<gene>
    <name evidence="4" type="ORF">TKK_010870</name>
</gene>
<feature type="repeat" description="ANK" evidence="3">
    <location>
        <begin position="423"/>
        <end position="451"/>
    </location>
</feature>
<protein>
    <submittedName>
        <fullName evidence="4">Uncharacterized protein</fullName>
    </submittedName>
</protein>
<dbReference type="PROSITE" id="PS50297">
    <property type="entry name" value="ANK_REP_REGION"/>
    <property type="match status" value="5"/>
</dbReference>
<reference evidence="4 5" key="1">
    <citation type="journal article" date="2024" name="bioRxiv">
        <title>A reference genome for Trichogramma kaykai: A tiny desert-dwelling parasitoid wasp with competing sex-ratio distorters.</title>
        <authorList>
            <person name="Culotta J."/>
            <person name="Lindsey A.R."/>
        </authorList>
    </citation>
    <scope>NUCLEOTIDE SEQUENCE [LARGE SCALE GENOMIC DNA]</scope>
    <source>
        <strain evidence="4 5">KSX58</strain>
    </source>
</reference>
<evidence type="ECO:0000313" key="4">
    <source>
        <dbReference type="EMBL" id="KAL3394869.1"/>
    </source>
</evidence>
<dbReference type="Pfam" id="PF12796">
    <property type="entry name" value="Ank_2"/>
    <property type="match status" value="2"/>
</dbReference>
<evidence type="ECO:0000256" key="1">
    <source>
        <dbReference type="ARBA" id="ARBA00022737"/>
    </source>
</evidence>
<dbReference type="SMART" id="SM00248">
    <property type="entry name" value="ANK"/>
    <property type="match status" value="10"/>
</dbReference>
<comment type="caution">
    <text evidence="4">The sequence shown here is derived from an EMBL/GenBank/DDBJ whole genome shotgun (WGS) entry which is preliminary data.</text>
</comment>
<dbReference type="Gene3D" id="1.25.40.20">
    <property type="entry name" value="Ankyrin repeat-containing domain"/>
    <property type="match status" value="4"/>
</dbReference>
<keyword evidence="1" id="KW-0677">Repeat</keyword>
<dbReference type="AlphaFoldDB" id="A0ABD2WPP2"/>
<sequence length="654" mass="75664">MNEFFNHAVEFDFFRRNFDRTRWKFLDFVNKTGYKDEPEVNRDGKPLLRRTTPLHHVSRFNNWTKRRAIDRDWMINPIIRKLFNIYNRFDLNYIDDLGCTHFHVACEYGLENVVQIFLELGQDPNLLVQKTGNSPLYLALSHDKREVSRLLLKHRADPNVANKDGRTPLHVVGKNYWNSPNMEMLFELKKKLKPGQVDARDKLGNTPLHLAVSSVLDNANHVVQALLEIGANPNLANDKGLTPMHFICKRRYSSDLRVILWIMGYERNQPVQLDARDKLGNTPLHLAALRSFDHHFRWLLRRGADPNSVNEEGLTPLHIIAKIDFFLAEEFIDISEELNHLVQIDARDKLGNTPLHYALKYARHERVELLLRNGADPNSVNEEGLTPLHAVAKTDNDRYCVDVFFNINKELNQLVQVDARDKLGRTPLQLAVANLYPDMVDVFLDNGADLSSFVFPTEDYFAEKLVPKKCEKTPNFKLRIASRAMAVVECLENRGFELDRSNALTVMKIFADYELFERSADFEKCGYGRDGGKLVSKARKTKQIKILWPTTLSNLSLYDLIRLQPEELAKLTLKDLYYFARFGKFCKLPIKLGEACVLHLCEMMSRTFFRSWATISFLDLTRCTCPVLCCEKIIENLKNEDYHRICLADALQSS</sequence>
<dbReference type="EMBL" id="JBJJXI010000087">
    <property type="protein sequence ID" value="KAL3394869.1"/>
    <property type="molecule type" value="Genomic_DNA"/>
</dbReference>
<dbReference type="PANTHER" id="PTHR24166">
    <property type="entry name" value="ROLLING PEBBLES, ISOFORM B"/>
    <property type="match status" value="1"/>
</dbReference>
<dbReference type="PANTHER" id="PTHR24166:SF48">
    <property type="entry name" value="PROTEIN VAPYRIN"/>
    <property type="match status" value="1"/>
</dbReference>
<dbReference type="InterPro" id="IPR050889">
    <property type="entry name" value="Dendritic_Spine_Reg/Scaffold"/>
</dbReference>
<feature type="repeat" description="ANK" evidence="3">
    <location>
        <begin position="203"/>
        <end position="238"/>
    </location>
</feature>
<feature type="repeat" description="ANK" evidence="3">
    <location>
        <begin position="279"/>
        <end position="311"/>
    </location>
</feature>
<feature type="repeat" description="ANK" evidence="3">
    <location>
        <begin position="350"/>
        <end position="382"/>
    </location>
</feature>
<dbReference type="InterPro" id="IPR002110">
    <property type="entry name" value="Ankyrin_rpt"/>
</dbReference>
<name>A0ABD2WPP2_9HYME</name>
<dbReference type="Pfam" id="PF00023">
    <property type="entry name" value="Ank"/>
    <property type="match status" value="2"/>
</dbReference>